<feature type="domain" description="HD-GYP" evidence="1">
    <location>
        <begin position="176"/>
        <end position="398"/>
    </location>
</feature>
<dbReference type="InterPro" id="IPR037522">
    <property type="entry name" value="HD_GYP_dom"/>
</dbReference>
<dbReference type="AlphaFoldDB" id="A0A1W1H817"/>
<dbReference type="SUPFAM" id="SSF109604">
    <property type="entry name" value="HD-domain/PDEase-like"/>
    <property type="match status" value="1"/>
</dbReference>
<reference evidence="2 3" key="1">
    <citation type="submission" date="2017-03" db="EMBL/GenBank/DDBJ databases">
        <authorList>
            <person name="Afonso C.L."/>
            <person name="Miller P.J."/>
            <person name="Scott M.A."/>
            <person name="Spackman E."/>
            <person name="Goraichik I."/>
            <person name="Dimitrov K.M."/>
            <person name="Suarez D.L."/>
            <person name="Swayne D.E."/>
        </authorList>
    </citation>
    <scope>NUCLEOTIDE SEQUENCE [LARGE SCALE GENOMIC DNA]</scope>
    <source>
        <strain evidence="2">PRJEB14757</strain>
    </source>
</reference>
<evidence type="ECO:0000313" key="3">
    <source>
        <dbReference type="Proteomes" id="UP000191931"/>
    </source>
</evidence>
<name>A0A1W1H817_9BACT</name>
<protein>
    <submittedName>
        <fullName evidence="2">HD-GYP domain family protein</fullName>
    </submittedName>
</protein>
<dbReference type="RefSeq" id="WP_080804996.1">
    <property type="nucleotide sequence ID" value="NZ_LT828549.1"/>
</dbReference>
<gene>
    <name evidence="2" type="ORF">MTBBW1_1410028</name>
</gene>
<dbReference type="Proteomes" id="UP000191931">
    <property type="component" value="Unassembled WGS sequence"/>
</dbReference>
<organism evidence="2 3">
    <name type="scientific">Desulfamplus magnetovallimortis</name>
    <dbReference type="NCBI Taxonomy" id="1246637"/>
    <lineage>
        <taxon>Bacteria</taxon>
        <taxon>Pseudomonadati</taxon>
        <taxon>Thermodesulfobacteriota</taxon>
        <taxon>Desulfobacteria</taxon>
        <taxon>Desulfobacterales</taxon>
        <taxon>Desulfobacteraceae</taxon>
        <taxon>Desulfamplus</taxon>
    </lineage>
</organism>
<dbReference type="PANTHER" id="PTHR43155">
    <property type="entry name" value="CYCLIC DI-GMP PHOSPHODIESTERASE PA4108-RELATED"/>
    <property type="match status" value="1"/>
</dbReference>
<proteinExistence type="predicted"/>
<dbReference type="EMBL" id="FWEV01000048">
    <property type="protein sequence ID" value="SLM28611.1"/>
    <property type="molecule type" value="Genomic_DNA"/>
</dbReference>
<dbReference type="STRING" id="1246637.MTBBW1_1410028"/>
<dbReference type="InterPro" id="IPR003607">
    <property type="entry name" value="HD/PDEase_dom"/>
</dbReference>
<sequence>MDYENKTNKTKLLYFPLGKLSREESIFQDPAKGIFKEKFKSIFTPILGKQLALNTYYQNDLIASANTRITIALLRTFDSLKINFKVNNTDITENEKNHALYDAMSQIIMSKVAFMNSIKDEDVPEIQSSVHTFISQALNQYKINSFQNHFDKVQGYLEFANSVITSEKNYIGTVAALKKIIENEQSLFNLNKNNTGETIQHSMKTAWISLTLATELDDFDEEDYEKLSIICLAHDCGKALIPNEIIYKKGRLTQLESDIMKSHVLFSFILSSNNQINLTFESFVMAMHHIKENKKIPHSYGITPDTYTSFHDYLTPKAQQALKEIEPDTIKFYRLMSIADTFEAITAERVYKKGSSIGKTIEIMQKENRDGEQFHTPYLDALIRLVIKFFLPRHLIFKLSDELIDTYYSDSEFTNMDKKFYQKNYRGVVVEPSSRIDDAVKCVIFNHHNKRVERNLDILPMHLLHQRYLT</sequence>
<dbReference type="CDD" id="cd00077">
    <property type="entry name" value="HDc"/>
    <property type="match status" value="1"/>
</dbReference>
<dbReference type="SMART" id="SM00471">
    <property type="entry name" value="HDc"/>
    <property type="match status" value="1"/>
</dbReference>
<dbReference type="Pfam" id="PF01966">
    <property type="entry name" value="HD"/>
    <property type="match status" value="1"/>
</dbReference>
<dbReference type="Gene3D" id="1.10.3210.10">
    <property type="entry name" value="Hypothetical protein af1432"/>
    <property type="match status" value="1"/>
</dbReference>
<dbReference type="OrthoDB" id="9804747at2"/>
<evidence type="ECO:0000259" key="1">
    <source>
        <dbReference type="PROSITE" id="PS51832"/>
    </source>
</evidence>
<dbReference type="InterPro" id="IPR006674">
    <property type="entry name" value="HD_domain"/>
</dbReference>
<dbReference type="PROSITE" id="PS51832">
    <property type="entry name" value="HD_GYP"/>
    <property type="match status" value="1"/>
</dbReference>
<keyword evidence="3" id="KW-1185">Reference proteome</keyword>
<accession>A0A1W1H817</accession>
<dbReference type="PANTHER" id="PTHR43155:SF2">
    <property type="entry name" value="CYCLIC DI-GMP PHOSPHODIESTERASE PA4108"/>
    <property type="match status" value="1"/>
</dbReference>
<evidence type="ECO:0000313" key="2">
    <source>
        <dbReference type="EMBL" id="SLM28611.1"/>
    </source>
</evidence>